<dbReference type="PANTHER" id="PTHR36440">
    <property type="entry name" value="PUTATIVE (AFU_ORTHOLOGUE AFUA_8G07350)-RELATED"/>
    <property type="match status" value="1"/>
</dbReference>
<reference evidence="2 3" key="1">
    <citation type="submission" date="2018-10" db="EMBL/GenBank/DDBJ databases">
        <title>Sequencing the genomes of 1000 actinobacteria strains.</title>
        <authorList>
            <person name="Klenk H.-P."/>
        </authorList>
    </citation>
    <scope>NUCLEOTIDE SEQUENCE [LARGE SCALE GENOMIC DNA]</scope>
    <source>
        <strain evidence="2 3">DSM 43800</strain>
    </source>
</reference>
<dbReference type="RefSeq" id="WP_121007382.1">
    <property type="nucleotide sequence ID" value="NZ_RBXO01000001.1"/>
</dbReference>
<feature type="domain" description="Cupin type-2" evidence="1">
    <location>
        <begin position="48"/>
        <end position="115"/>
    </location>
</feature>
<evidence type="ECO:0000259" key="1">
    <source>
        <dbReference type="Pfam" id="PF07883"/>
    </source>
</evidence>
<gene>
    <name evidence="2" type="ORF">C8E97_4401</name>
</gene>
<sequence length="166" mass="18209">MSIPAKNPPQAHYLAADEGPSVWAFSGDQYTIKAGADETGGAMGLIEVVVPPLSGPPLHTHQNEDEAFYILDGRFEVVANDRELTVEPGGFIYLPKGTFHRFRNIGEAHGKLLLLFAPAGFEQYFLDVGLPTAEHPTPPPSDRYPDDVARSVALGHEKYGLRYYET</sequence>
<accession>A0A495W268</accession>
<proteinExistence type="predicted"/>
<organism evidence="2 3">
    <name type="scientific">Saccharothrix australiensis</name>
    <dbReference type="NCBI Taxonomy" id="2072"/>
    <lineage>
        <taxon>Bacteria</taxon>
        <taxon>Bacillati</taxon>
        <taxon>Actinomycetota</taxon>
        <taxon>Actinomycetes</taxon>
        <taxon>Pseudonocardiales</taxon>
        <taxon>Pseudonocardiaceae</taxon>
        <taxon>Saccharothrix</taxon>
    </lineage>
</organism>
<dbReference type="OrthoDB" id="9791637at2"/>
<dbReference type="EMBL" id="RBXO01000001">
    <property type="protein sequence ID" value="RKT55716.1"/>
    <property type="molecule type" value="Genomic_DNA"/>
</dbReference>
<dbReference type="AlphaFoldDB" id="A0A495W268"/>
<evidence type="ECO:0000313" key="2">
    <source>
        <dbReference type="EMBL" id="RKT55716.1"/>
    </source>
</evidence>
<comment type="caution">
    <text evidence="2">The sequence shown here is derived from an EMBL/GenBank/DDBJ whole genome shotgun (WGS) entry which is preliminary data.</text>
</comment>
<evidence type="ECO:0000313" key="3">
    <source>
        <dbReference type="Proteomes" id="UP000282084"/>
    </source>
</evidence>
<dbReference type="Gene3D" id="2.60.120.10">
    <property type="entry name" value="Jelly Rolls"/>
    <property type="match status" value="1"/>
</dbReference>
<dbReference type="PANTHER" id="PTHR36440:SF1">
    <property type="entry name" value="PUTATIVE (AFU_ORTHOLOGUE AFUA_8G07350)-RELATED"/>
    <property type="match status" value="1"/>
</dbReference>
<dbReference type="Proteomes" id="UP000282084">
    <property type="component" value="Unassembled WGS sequence"/>
</dbReference>
<dbReference type="InterPro" id="IPR013096">
    <property type="entry name" value="Cupin_2"/>
</dbReference>
<keyword evidence="3" id="KW-1185">Reference proteome</keyword>
<dbReference type="InterPro" id="IPR011051">
    <property type="entry name" value="RmlC_Cupin_sf"/>
</dbReference>
<dbReference type="InterPro" id="IPR014710">
    <property type="entry name" value="RmlC-like_jellyroll"/>
</dbReference>
<dbReference type="SUPFAM" id="SSF51182">
    <property type="entry name" value="RmlC-like cupins"/>
    <property type="match status" value="1"/>
</dbReference>
<dbReference type="Pfam" id="PF07883">
    <property type="entry name" value="Cupin_2"/>
    <property type="match status" value="1"/>
</dbReference>
<dbReference type="InterPro" id="IPR053146">
    <property type="entry name" value="QDO-like"/>
</dbReference>
<name>A0A495W268_9PSEU</name>
<protein>
    <recommendedName>
        <fullName evidence="1">Cupin type-2 domain-containing protein</fullName>
    </recommendedName>
</protein>